<gene>
    <name evidence="3" type="ORF">J9309_09025</name>
</gene>
<reference evidence="4" key="2">
    <citation type="submission" date="2021-04" db="EMBL/GenBank/DDBJ databases">
        <title>Taxonomy of Flavobacteriaceae bacterium ZY171143.</title>
        <authorList>
            <person name="Li F."/>
        </authorList>
    </citation>
    <scope>NUCLEOTIDE SEQUENCE [LARGE SCALE GENOMIC DNA]</scope>
    <source>
        <strain evidence="4">ZY171143</strain>
    </source>
</reference>
<dbReference type="EMBL" id="CP072842">
    <property type="protein sequence ID" value="QTV04938.1"/>
    <property type="molecule type" value="Genomic_DNA"/>
</dbReference>
<evidence type="ECO:0000313" key="3">
    <source>
        <dbReference type="EMBL" id="QTV04938.1"/>
    </source>
</evidence>
<reference evidence="3 4" key="1">
    <citation type="journal article" date="2021" name="Int. J. Syst. Evol. Microbiol.">
        <title>Faecalibacter bovis sp. nov., isolated from cow faeces.</title>
        <authorList>
            <person name="Li F."/>
            <person name="Zhao W."/>
            <person name="Hong Q."/>
            <person name="Shao Q."/>
            <person name="Song J."/>
            <person name="Yang S."/>
        </authorList>
    </citation>
    <scope>NUCLEOTIDE SEQUENCE [LARGE SCALE GENOMIC DNA]</scope>
    <source>
        <strain evidence="3 4">ZY171143</strain>
    </source>
</reference>
<sequence>MKKLQSKLLSLAFLSISSIAFSQFQFGVKAGAGLSNTTVVHGISKERIGLLAGVVGKYQLSSNTEDHYLQAEVLYTNQGEFSVDRAGNKYKAFVDYVNIPIMYKFYFDDQGSDFFLEAGPQVGFVISDNIDPLGPEASNNILKSFDLAANVGVGYSYQRKFELNVRYGVGLIDTYGYDRWDNDSNRTSFLSAALTYYIN</sequence>
<evidence type="ECO:0000256" key="1">
    <source>
        <dbReference type="SAM" id="SignalP"/>
    </source>
</evidence>
<feature type="domain" description="Outer membrane protein beta-barrel" evidence="2">
    <location>
        <begin position="22"/>
        <end position="175"/>
    </location>
</feature>
<feature type="signal peptide" evidence="1">
    <location>
        <begin position="1"/>
        <end position="22"/>
    </location>
</feature>
<evidence type="ECO:0000313" key="4">
    <source>
        <dbReference type="Proteomes" id="UP000672011"/>
    </source>
</evidence>
<name>A0ABX7XAL5_9FLAO</name>
<dbReference type="InterPro" id="IPR025665">
    <property type="entry name" value="Beta-barrel_OMP_2"/>
</dbReference>
<dbReference type="Proteomes" id="UP000672011">
    <property type="component" value="Chromosome"/>
</dbReference>
<keyword evidence="1" id="KW-0732">Signal</keyword>
<dbReference type="SUPFAM" id="SSF56925">
    <property type="entry name" value="OMPA-like"/>
    <property type="match status" value="1"/>
</dbReference>
<dbReference type="RefSeq" id="WP_230475559.1">
    <property type="nucleotide sequence ID" value="NZ_CP072842.1"/>
</dbReference>
<dbReference type="Pfam" id="PF13568">
    <property type="entry name" value="OMP_b-brl_2"/>
    <property type="match status" value="1"/>
</dbReference>
<keyword evidence="4" id="KW-1185">Reference proteome</keyword>
<evidence type="ECO:0000259" key="2">
    <source>
        <dbReference type="Pfam" id="PF13568"/>
    </source>
</evidence>
<protein>
    <submittedName>
        <fullName evidence="3">PorT family protein</fullName>
    </submittedName>
</protein>
<organism evidence="3 4">
    <name type="scientific">Faecalibacter bovis</name>
    <dbReference type="NCBI Taxonomy" id="2898187"/>
    <lineage>
        <taxon>Bacteria</taxon>
        <taxon>Pseudomonadati</taxon>
        <taxon>Bacteroidota</taxon>
        <taxon>Flavobacteriia</taxon>
        <taxon>Flavobacteriales</taxon>
        <taxon>Weeksellaceae</taxon>
        <taxon>Faecalibacter</taxon>
    </lineage>
</organism>
<dbReference type="InterPro" id="IPR011250">
    <property type="entry name" value="OMP/PagP_B-barrel"/>
</dbReference>
<feature type="chain" id="PRO_5045894851" evidence="1">
    <location>
        <begin position="23"/>
        <end position="199"/>
    </location>
</feature>
<accession>A0ABX7XAL5</accession>
<proteinExistence type="predicted"/>